<evidence type="ECO:0000256" key="6">
    <source>
        <dbReference type="SAM" id="SignalP"/>
    </source>
</evidence>
<dbReference type="Gene3D" id="3.40.50.1980">
    <property type="entry name" value="Nitrogenase molybdenum iron protein domain"/>
    <property type="match status" value="2"/>
</dbReference>
<dbReference type="InterPro" id="IPR002491">
    <property type="entry name" value="ABC_transptr_periplasmic_BD"/>
</dbReference>
<name>A0A2W5KVE1_SPHMC</name>
<dbReference type="Pfam" id="PF01497">
    <property type="entry name" value="Peripla_BP_2"/>
    <property type="match status" value="1"/>
</dbReference>
<evidence type="ECO:0000256" key="3">
    <source>
        <dbReference type="ARBA" id="ARBA00022448"/>
    </source>
</evidence>
<comment type="subcellular location">
    <subcellularLocation>
        <location evidence="1">Cell envelope</location>
    </subcellularLocation>
</comment>
<keyword evidence="4" id="KW-0410">Iron transport</keyword>
<protein>
    <submittedName>
        <fullName evidence="8">Iron ABC transporter substrate-binding protein</fullName>
    </submittedName>
</protein>
<keyword evidence="3" id="KW-0813">Transport</keyword>
<dbReference type="Proteomes" id="UP000248597">
    <property type="component" value="Unassembled WGS sequence"/>
</dbReference>
<dbReference type="PANTHER" id="PTHR30532">
    <property type="entry name" value="IRON III DICITRATE-BINDING PERIPLASMIC PROTEIN"/>
    <property type="match status" value="1"/>
</dbReference>
<feature type="domain" description="Fe/B12 periplasmic-binding" evidence="7">
    <location>
        <begin position="46"/>
        <end position="330"/>
    </location>
</feature>
<dbReference type="EMBL" id="QFPJ01000040">
    <property type="protein sequence ID" value="PZQ20971.1"/>
    <property type="molecule type" value="Genomic_DNA"/>
</dbReference>
<dbReference type="PANTHER" id="PTHR30532:SF28">
    <property type="entry name" value="PETROBACTIN-BINDING PROTEIN YCLQ"/>
    <property type="match status" value="1"/>
</dbReference>
<evidence type="ECO:0000259" key="7">
    <source>
        <dbReference type="PROSITE" id="PS50983"/>
    </source>
</evidence>
<feature type="chain" id="PRO_5016132547" evidence="6">
    <location>
        <begin position="27"/>
        <end position="331"/>
    </location>
</feature>
<evidence type="ECO:0000256" key="1">
    <source>
        <dbReference type="ARBA" id="ARBA00004196"/>
    </source>
</evidence>
<proteinExistence type="inferred from homology"/>
<organism evidence="8 9">
    <name type="scientific">Sphingopyxis macrogoltabida</name>
    <name type="common">Sphingomonas macrogoltabidus</name>
    <dbReference type="NCBI Taxonomy" id="33050"/>
    <lineage>
        <taxon>Bacteria</taxon>
        <taxon>Pseudomonadati</taxon>
        <taxon>Pseudomonadota</taxon>
        <taxon>Alphaproteobacteria</taxon>
        <taxon>Sphingomonadales</taxon>
        <taxon>Sphingomonadaceae</taxon>
        <taxon>Sphingopyxis</taxon>
    </lineage>
</organism>
<dbReference type="AlphaFoldDB" id="A0A2W5KVE1"/>
<keyword evidence="4" id="KW-0408">Iron</keyword>
<dbReference type="GO" id="GO:1901678">
    <property type="term" value="P:iron coordination entity transport"/>
    <property type="evidence" value="ECO:0007669"/>
    <property type="project" value="UniProtKB-ARBA"/>
</dbReference>
<keyword evidence="4" id="KW-0406">Ion transport</keyword>
<sequence>MMPISPRKLLLSAAAAVLLVSGPALAKDITVAHAKGETVVRGTPGKVAVFDLATLDILDALGVEAVAGVPKGADGKGNFPPHIARYADARYGNIGTLFEPDMAALAGLKPDLIFIGGRSSRQYDALAAVAPTIDMSPSNPDLAAAAAANTRTLGRIFGVEDRAETRIAEFEALLSDLRAEAGQAGTGLLLFAAGQGVSVHAPGDRFGTVYDFVGIRPAVAPAVPSADGSRPAAGSPEADAARQKRAEALAAALGTEPDWLFIIDRSAATGSPPSPIEQRLAADERVAATQAWKAGRVVYLDPKGWYLVGAGIDALSQSARDTLATMRAAPR</sequence>
<dbReference type="InterPro" id="IPR051313">
    <property type="entry name" value="Bact_iron-sidero_bind"/>
</dbReference>
<evidence type="ECO:0000313" key="9">
    <source>
        <dbReference type="Proteomes" id="UP000248597"/>
    </source>
</evidence>
<dbReference type="PROSITE" id="PS50983">
    <property type="entry name" value="FE_B12_PBP"/>
    <property type="match status" value="1"/>
</dbReference>
<reference evidence="8 9" key="1">
    <citation type="submission" date="2017-08" db="EMBL/GenBank/DDBJ databases">
        <title>Infants hospitalized years apart are colonized by the same room-sourced microbial strains.</title>
        <authorList>
            <person name="Brooks B."/>
            <person name="Olm M.R."/>
            <person name="Firek B.A."/>
            <person name="Baker R."/>
            <person name="Thomas B.C."/>
            <person name="Morowitz M.J."/>
            <person name="Banfield J.F."/>
        </authorList>
    </citation>
    <scope>NUCLEOTIDE SEQUENCE [LARGE SCALE GENOMIC DNA]</scope>
    <source>
        <strain evidence="8">S2_005_003_R2_47</strain>
    </source>
</reference>
<dbReference type="SUPFAM" id="SSF53807">
    <property type="entry name" value="Helical backbone' metal receptor"/>
    <property type="match status" value="1"/>
</dbReference>
<evidence type="ECO:0000256" key="2">
    <source>
        <dbReference type="ARBA" id="ARBA00008814"/>
    </source>
</evidence>
<comment type="similarity">
    <text evidence="2">Belongs to the bacterial solute-binding protein 8 family.</text>
</comment>
<evidence type="ECO:0000256" key="4">
    <source>
        <dbReference type="ARBA" id="ARBA00022496"/>
    </source>
</evidence>
<gene>
    <name evidence="8" type="ORF">DI569_13645</name>
</gene>
<feature type="signal peptide" evidence="6">
    <location>
        <begin position="1"/>
        <end position="26"/>
    </location>
</feature>
<accession>A0A2W5KVE1</accession>
<evidence type="ECO:0000313" key="8">
    <source>
        <dbReference type="EMBL" id="PZQ20971.1"/>
    </source>
</evidence>
<keyword evidence="5 6" id="KW-0732">Signal</keyword>
<comment type="caution">
    <text evidence="8">The sequence shown here is derived from an EMBL/GenBank/DDBJ whole genome shotgun (WGS) entry which is preliminary data.</text>
</comment>
<dbReference type="GO" id="GO:0030288">
    <property type="term" value="C:outer membrane-bounded periplasmic space"/>
    <property type="evidence" value="ECO:0007669"/>
    <property type="project" value="TreeGrafter"/>
</dbReference>
<evidence type="ECO:0000256" key="5">
    <source>
        <dbReference type="ARBA" id="ARBA00022729"/>
    </source>
</evidence>